<organism evidence="1 2">
    <name type="scientific">Dreissena polymorpha</name>
    <name type="common">Zebra mussel</name>
    <name type="synonym">Mytilus polymorpha</name>
    <dbReference type="NCBI Taxonomy" id="45954"/>
    <lineage>
        <taxon>Eukaryota</taxon>
        <taxon>Metazoa</taxon>
        <taxon>Spiralia</taxon>
        <taxon>Lophotrochozoa</taxon>
        <taxon>Mollusca</taxon>
        <taxon>Bivalvia</taxon>
        <taxon>Autobranchia</taxon>
        <taxon>Heteroconchia</taxon>
        <taxon>Euheterodonta</taxon>
        <taxon>Imparidentia</taxon>
        <taxon>Neoheterodontei</taxon>
        <taxon>Myida</taxon>
        <taxon>Dreissenoidea</taxon>
        <taxon>Dreissenidae</taxon>
        <taxon>Dreissena</taxon>
    </lineage>
</organism>
<keyword evidence="2" id="KW-1185">Reference proteome</keyword>
<evidence type="ECO:0000313" key="1">
    <source>
        <dbReference type="EMBL" id="KAH3863220.1"/>
    </source>
</evidence>
<dbReference type="EMBL" id="JAIWYP010000002">
    <property type="protein sequence ID" value="KAH3863220.1"/>
    <property type="molecule type" value="Genomic_DNA"/>
</dbReference>
<comment type="caution">
    <text evidence="1">The sequence shown here is derived from an EMBL/GenBank/DDBJ whole genome shotgun (WGS) entry which is preliminary data.</text>
</comment>
<proteinExistence type="predicted"/>
<reference evidence="1" key="2">
    <citation type="submission" date="2020-11" db="EMBL/GenBank/DDBJ databases">
        <authorList>
            <person name="McCartney M.A."/>
            <person name="Auch B."/>
            <person name="Kono T."/>
            <person name="Mallez S."/>
            <person name="Becker A."/>
            <person name="Gohl D.M."/>
            <person name="Silverstein K.A.T."/>
            <person name="Koren S."/>
            <person name="Bechman K.B."/>
            <person name="Herman A."/>
            <person name="Abrahante J.E."/>
            <person name="Garbe J."/>
        </authorList>
    </citation>
    <scope>NUCLEOTIDE SEQUENCE</scope>
    <source>
        <strain evidence="1">Duluth1</strain>
        <tissue evidence="1">Whole animal</tissue>
    </source>
</reference>
<reference evidence="1" key="1">
    <citation type="journal article" date="2019" name="bioRxiv">
        <title>The Genome of the Zebra Mussel, Dreissena polymorpha: A Resource for Invasive Species Research.</title>
        <authorList>
            <person name="McCartney M.A."/>
            <person name="Auch B."/>
            <person name="Kono T."/>
            <person name="Mallez S."/>
            <person name="Zhang Y."/>
            <person name="Obille A."/>
            <person name="Becker A."/>
            <person name="Abrahante J.E."/>
            <person name="Garbe J."/>
            <person name="Badalamenti J.P."/>
            <person name="Herman A."/>
            <person name="Mangelson H."/>
            <person name="Liachko I."/>
            <person name="Sullivan S."/>
            <person name="Sone E.D."/>
            <person name="Koren S."/>
            <person name="Silverstein K.A.T."/>
            <person name="Beckman K.B."/>
            <person name="Gohl D.M."/>
        </authorList>
    </citation>
    <scope>NUCLEOTIDE SEQUENCE</scope>
    <source>
        <strain evidence="1">Duluth1</strain>
        <tissue evidence="1">Whole animal</tissue>
    </source>
</reference>
<accession>A0A9D4REC0</accession>
<dbReference type="Proteomes" id="UP000828390">
    <property type="component" value="Unassembled WGS sequence"/>
</dbReference>
<name>A0A9D4REC0_DREPO</name>
<dbReference type="AlphaFoldDB" id="A0A9D4REC0"/>
<gene>
    <name evidence="1" type="ORF">DPMN_026200</name>
</gene>
<sequence>MPSHVIYVTDGNIGHVIQLDTEYLKCADFLLADIRVGDQRHIIFATEYQRNLLCHARRWFMDGTFKASVH</sequence>
<protein>
    <submittedName>
        <fullName evidence="1">Uncharacterized protein</fullName>
    </submittedName>
</protein>
<evidence type="ECO:0000313" key="2">
    <source>
        <dbReference type="Proteomes" id="UP000828390"/>
    </source>
</evidence>